<evidence type="ECO:0000313" key="2">
    <source>
        <dbReference type="EMBL" id="AIZ36287.1"/>
    </source>
</evidence>
<keyword evidence="4" id="KW-1185">Reference proteome</keyword>
<proteinExistence type="predicted"/>
<name>A0A0B4S0A6_9FIRM</name>
<reference evidence="2 4" key="1">
    <citation type="submission" date="2014-10" db="EMBL/GenBank/DDBJ databases">
        <title>Complete genome sequence of Parvimonas micra KCOM 1535 (= ChDC B708).</title>
        <authorList>
            <person name="Kook J.-K."/>
            <person name="Park S.-N."/>
            <person name="Lim Y.K."/>
            <person name="Roh H."/>
        </authorList>
    </citation>
    <scope>NUCLEOTIDE SEQUENCE [LARGE SCALE GENOMIC DNA]</scope>
    <source>
        <strain evidence="2">KCOM 1535</strain>
        <strain evidence="4">KCOM 1535 / ChDC B708</strain>
    </source>
</reference>
<reference evidence="3" key="2">
    <citation type="submission" date="2020-04" db="EMBL/GenBank/DDBJ databases">
        <title>Deep metagenomics examines the oral microbiome during advanced dental caries in children, revealing novel taxa and co-occurrences with host molecules.</title>
        <authorList>
            <person name="Baker J.L."/>
            <person name="Morton J.T."/>
            <person name="Dinis M."/>
            <person name="Alvarez R."/>
            <person name="Tran N.C."/>
            <person name="Knight R."/>
            <person name="Edlund A."/>
        </authorList>
    </citation>
    <scope>NUCLEOTIDE SEQUENCE</scope>
    <source>
        <strain evidence="3">JCVI_23_bin.11</strain>
    </source>
</reference>
<sequence length="108" mass="12879">MESFIKNIFDIDKGAEDYQQRLEVEKQKLLKDRKDKMKVIDDEYNKVLEEEQENLKLHLSSIENEDKNKLVEYNEKSEAIKNVFEDKKEILIKNFADSLLESGEFYGE</sequence>
<accession>A0A0B4S0A6</accession>
<organism evidence="2 4">
    <name type="scientific">Parvimonas micra</name>
    <dbReference type="NCBI Taxonomy" id="33033"/>
    <lineage>
        <taxon>Bacteria</taxon>
        <taxon>Bacillati</taxon>
        <taxon>Bacillota</taxon>
        <taxon>Tissierellia</taxon>
        <taxon>Tissierellales</taxon>
        <taxon>Peptoniphilaceae</taxon>
        <taxon>Parvimonas</taxon>
    </lineage>
</organism>
<dbReference type="Proteomes" id="UP000031386">
    <property type="component" value="Chromosome"/>
</dbReference>
<evidence type="ECO:0000313" key="4">
    <source>
        <dbReference type="Proteomes" id="UP000031386"/>
    </source>
</evidence>
<protein>
    <submittedName>
        <fullName evidence="2">Uncharacterized protein</fullName>
    </submittedName>
</protein>
<dbReference type="AlphaFoldDB" id="A0A0B4S0A6"/>
<feature type="coiled-coil region" evidence="1">
    <location>
        <begin position="15"/>
        <end position="68"/>
    </location>
</feature>
<evidence type="ECO:0000313" key="3">
    <source>
        <dbReference type="EMBL" id="MBF1307511.1"/>
    </source>
</evidence>
<dbReference type="OrthoDB" id="1701440at2"/>
<gene>
    <name evidence="3" type="ORF">HXM94_07030</name>
    <name evidence="2" type="ORF">NW74_02425</name>
</gene>
<dbReference type="RefSeq" id="WP_041953679.1">
    <property type="nucleotide sequence ID" value="NZ_CAUTAE010000004.1"/>
</dbReference>
<dbReference type="STRING" id="33033.NW74_02425"/>
<dbReference type="EMBL" id="JABZRE010000033">
    <property type="protein sequence ID" value="MBF1307511.1"/>
    <property type="molecule type" value="Genomic_DNA"/>
</dbReference>
<dbReference type="KEGG" id="pmic:NW74_02425"/>
<dbReference type="EMBL" id="CP009761">
    <property type="protein sequence ID" value="AIZ36287.1"/>
    <property type="molecule type" value="Genomic_DNA"/>
</dbReference>
<evidence type="ECO:0000256" key="1">
    <source>
        <dbReference type="SAM" id="Coils"/>
    </source>
</evidence>
<dbReference type="Proteomes" id="UP000758611">
    <property type="component" value="Unassembled WGS sequence"/>
</dbReference>
<keyword evidence="1" id="KW-0175">Coiled coil</keyword>